<dbReference type="Proteomes" id="UP000584867">
    <property type="component" value="Unassembled WGS sequence"/>
</dbReference>
<evidence type="ECO:0000256" key="2">
    <source>
        <dbReference type="ARBA" id="ARBA00022741"/>
    </source>
</evidence>
<dbReference type="InterPro" id="IPR003439">
    <property type="entry name" value="ABC_transporter-like_ATP-bd"/>
</dbReference>
<proteinExistence type="predicted"/>
<dbReference type="InterPro" id="IPR003593">
    <property type="entry name" value="AAA+_ATPase"/>
</dbReference>
<dbReference type="SUPFAM" id="SSF52540">
    <property type="entry name" value="P-loop containing nucleoside triphosphate hydrolases"/>
    <property type="match status" value="1"/>
</dbReference>
<feature type="domain" description="ABC transporter" evidence="4">
    <location>
        <begin position="7"/>
        <end position="230"/>
    </location>
</feature>
<dbReference type="SMART" id="SM00382">
    <property type="entry name" value="AAA"/>
    <property type="match status" value="1"/>
</dbReference>
<accession>A0A7W7ZPT7</accession>
<dbReference type="CDD" id="cd03230">
    <property type="entry name" value="ABC_DR_subfamily_A"/>
    <property type="match status" value="1"/>
</dbReference>
<evidence type="ECO:0000313" key="5">
    <source>
        <dbReference type="EMBL" id="MBB5063910.1"/>
    </source>
</evidence>
<dbReference type="InterPro" id="IPR027417">
    <property type="entry name" value="P-loop_NTPase"/>
</dbReference>
<evidence type="ECO:0000256" key="1">
    <source>
        <dbReference type="ARBA" id="ARBA00022448"/>
    </source>
</evidence>
<reference evidence="5 6" key="1">
    <citation type="submission" date="2020-08" db="EMBL/GenBank/DDBJ databases">
        <title>Genomic Encyclopedia of Type Strains, Phase IV (KMG-V): Genome sequencing to study the core and pangenomes of soil and plant-associated prokaryotes.</title>
        <authorList>
            <person name="Whitman W."/>
        </authorList>
    </citation>
    <scope>NUCLEOTIDE SEQUENCE [LARGE SCALE GENOMIC DNA]</scope>
    <source>
        <strain evidence="5 6">X5P3</strain>
    </source>
</reference>
<dbReference type="PROSITE" id="PS50893">
    <property type="entry name" value="ABC_TRANSPORTER_2"/>
    <property type="match status" value="1"/>
</dbReference>
<evidence type="ECO:0000256" key="3">
    <source>
        <dbReference type="ARBA" id="ARBA00022840"/>
    </source>
</evidence>
<organism evidence="5 6">
    <name type="scientific">Granulicella mallensis</name>
    <dbReference type="NCBI Taxonomy" id="940614"/>
    <lineage>
        <taxon>Bacteria</taxon>
        <taxon>Pseudomonadati</taxon>
        <taxon>Acidobacteriota</taxon>
        <taxon>Terriglobia</taxon>
        <taxon>Terriglobales</taxon>
        <taxon>Acidobacteriaceae</taxon>
        <taxon>Granulicella</taxon>
    </lineage>
</organism>
<dbReference type="Pfam" id="PF00005">
    <property type="entry name" value="ABC_tran"/>
    <property type="match status" value="1"/>
</dbReference>
<dbReference type="PANTHER" id="PTHR42939:SF1">
    <property type="entry name" value="ABC TRANSPORTER ATP-BINDING PROTEIN ALBC-RELATED"/>
    <property type="match status" value="1"/>
</dbReference>
<evidence type="ECO:0000313" key="6">
    <source>
        <dbReference type="Proteomes" id="UP000584867"/>
    </source>
</evidence>
<sequence>MTVASAIETSGLAKTYGKTQALHPVSLAVPQGSIFALLGHNGAGKTTLIKLLVNIFRPSAGSATVLGRPSSQIAGDDFTSIGYVSENQDLPGWMTVRAFLQYQSGFYPNWDDASLIQRFELPLDRKLKHLSRGQRMKAALASVLAFRPSLIVLDEPFSGLDPLVRDELIEALLDTAASQPTTILLSSHDLAEIESFATHVAFLHNGSLLFSEEMPELSARFREVTVTLAPAAEGEVAKGFATPATWLQLQHSAHTAHFIHTRADSEPVEQQVREAFPSVTAIDMDPMNLRSIFLAIAKSGRTVGTTEGGRL</sequence>
<dbReference type="PANTHER" id="PTHR42939">
    <property type="entry name" value="ABC TRANSPORTER ATP-BINDING PROTEIN ALBC-RELATED"/>
    <property type="match status" value="1"/>
</dbReference>
<dbReference type="EMBL" id="JACHIO010000008">
    <property type="protein sequence ID" value="MBB5063910.1"/>
    <property type="molecule type" value="Genomic_DNA"/>
</dbReference>
<dbReference type="AlphaFoldDB" id="A0A7W7ZPT7"/>
<dbReference type="RefSeq" id="WP_184255429.1">
    <property type="nucleotide sequence ID" value="NZ_JACHIO010000008.1"/>
</dbReference>
<keyword evidence="3 5" id="KW-0067">ATP-binding</keyword>
<dbReference type="Gene3D" id="3.40.50.300">
    <property type="entry name" value="P-loop containing nucleotide triphosphate hydrolases"/>
    <property type="match status" value="1"/>
</dbReference>
<dbReference type="GO" id="GO:0016887">
    <property type="term" value="F:ATP hydrolysis activity"/>
    <property type="evidence" value="ECO:0007669"/>
    <property type="project" value="InterPro"/>
</dbReference>
<protein>
    <submittedName>
        <fullName evidence="5">ABC-2 type transport system ATP-binding protein</fullName>
    </submittedName>
</protein>
<keyword evidence="1" id="KW-0813">Transport</keyword>
<keyword evidence="2" id="KW-0547">Nucleotide-binding</keyword>
<gene>
    <name evidence="5" type="ORF">HDF15_002258</name>
</gene>
<dbReference type="GO" id="GO:0005524">
    <property type="term" value="F:ATP binding"/>
    <property type="evidence" value="ECO:0007669"/>
    <property type="project" value="UniProtKB-KW"/>
</dbReference>
<dbReference type="InterPro" id="IPR051782">
    <property type="entry name" value="ABC_Transporter_VariousFunc"/>
</dbReference>
<evidence type="ECO:0000259" key="4">
    <source>
        <dbReference type="PROSITE" id="PS50893"/>
    </source>
</evidence>
<name>A0A7W7ZPT7_9BACT</name>
<comment type="caution">
    <text evidence="5">The sequence shown here is derived from an EMBL/GenBank/DDBJ whole genome shotgun (WGS) entry which is preliminary data.</text>
</comment>